<dbReference type="InterPro" id="IPR020022">
    <property type="entry name" value="N-acetyl_sugar_amidoTrfase"/>
</dbReference>
<gene>
    <name evidence="1" type="ORF">METZ01_LOCUS351922</name>
</gene>
<sequence length="288" mass="32774">MKICTNCIQPDTRPSIHFNEEGVCGACLWENEKNKIDWNVRENELQEIADEAKLKTTSNYDCVIGVSGGKDSTFQAINSREKLGLRCLLVNCEPAGITEIGRHNIENLKNLGFDVITIRPNPKKLKTLMQYDFFNYLNPIKITEFALYSSTYIIAEKFDIPLIIQGENPGLTLGASLSGVGTDSNALKANELETLSKGIEEYLTIDGIVTKDLFLYQYDQSILEKKGIKGIWLQYYLKEWSQRGNAEFSKKYGLWWRPDNFDPNSIGTYVPYAALDTDWHQVNQMLKC</sequence>
<dbReference type="NCBIfam" id="TIGR03573">
    <property type="entry name" value="WbuX"/>
    <property type="match status" value="1"/>
</dbReference>
<protein>
    <recommendedName>
        <fullName evidence="2">NAD/GMP synthase domain-containing protein</fullName>
    </recommendedName>
</protein>
<evidence type="ECO:0000313" key="1">
    <source>
        <dbReference type="EMBL" id="SVC99068.1"/>
    </source>
</evidence>
<organism evidence="1">
    <name type="scientific">marine metagenome</name>
    <dbReference type="NCBI Taxonomy" id="408172"/>
    <lineage>
        <taxon>unclassified sequences</taxon>
        <taxon>metagenomes</taxon>
        <taxon>ecological metagenomes</taxon>
    </lineage>
</organism>
<dbReference type="AlphaFoldDB" id="A0A382RQ45"/>
<accession>A0A382RQ45</accession>
<name>A0A382RQ45_9ZZZZ</name>
<reference evidence="1" key="1">
    <citation type="submission" date="2018-05" db="EMBL/GenBank/DDBJ databases">
        <authorList>
            <person name="Lanie J.A."/>
            <person name="Ng W.-L."/>
            <person name="Kazmierczak K.M."/>
            <person name="Andrzejewski T.M."/>
            <person name="Davidsen T.M."/>
            <person name="Wayne K.J."/>
            <person name="Tettelin H."/>
            <person name="Glass J.I."/>
            <person name="Rusch D."/>
            <person name="Podicherti R."/>
            <person name="Tsui H.-C.T."/>
            <person name="Winkler M.E."/>
        </authorList>
    </citation>
    <scope>NUCLEOTIDE SEQUENCE</scope>
</reference>
<dbReference type="EMBL" id="UINC01122940">
    <property type="protein sequence ID" value="SVC99068.1"/>
    <property type="molecule type" value="Genomic_DNA"/>
</dbReference>
<feature type="non-terminal residue" evidence="1">
    <location>
        <position position="288"/>
    </location>
</feature>
<proteinExistence type="predicted"/>
<dbReference type="SUPFAM" id="SSF52402">
    <property type="entry name" value="Adenine nucleotide alpha hydrolases-like"/>
    <property type="match status" value="1"/>
</dbReference>
<evidence type="ECO:0008006" key="2">
    <source>
        <dbReference type="Google" id="ProtNLM"/>
    </source>
</evidence>